<dbReference type="OrthoDB" id="7864579at2"/>
<dbReference type="STRING" id="657014.SAMN04488092_103370"/>
<protein>
    <submittedName>
        <fullName evidence="2">Uncharacterized protein</fullName>
    </submittedName>
</protein>
<dbReference type="Proteomes" id="UP000198634">
    <property type="component" value="Unassembled WGS sequence"/>
</dbReference>
<gene>
    <name evidence="2" type="ORF">SAMN04488092_103370</name>
</gene>
<feature type="transmembrane region" description="Helical" evidence="1">
    <location>
        <begin position="6"/>
        <end position="27"/>
    </location>
</feature>
<keyword evidence="1" id="KW-0812">Transmembrane</keyword>
<accession>A0A1H9CS51</accession>
<keyword evidence="1" id="KW-0472">Membrane</keyword>
<organism evidence="2 3">
    <name type="scientific">Thalassovita taeanensis</name>
    <dbReference type="NCBI Taxonomy" id="657014"/>
    <lineage>
        <taxon>Bacteria</taxon>
        <taxon>Pseudomonadati</taxon>
        <taxon>Pseudomonadota</taxon>
        <taxon>Alphaproteobacteria</taxon>
        <taxon>Rhodobacterales</taxon>
        <taxon>Roseobacteraceae</taxon>
        <taxon>Thalassovita</taxon>
    </lineage>
</organism>
<evidence type="ECO:0000256" key="1">
    <source>
        <dbReference type="SAM" id="Phobius"/>
    </source>
</evidence>
<proteinExistence type="predicted"/>
<evidence type="ECO:0000313" key="2">
    <source>
        <dbReference type="EMBL" id="SEQ04056.1"/>
    </source>
</evidence>
<dbReference type="AlphaFoldDB" id="A0A1H9CS51"/>
<name>A0A1H9CS51_9RHOB</name>
<reference evidence="2 3" key="1">
    <citation type="submission" date="2016-10" db="EMBL/GenBank/DDBJ databases">
        <authorList>
            <person name="de Groot N.N."/>
        </authorList>
    </citation>
    <scope>NUCLEOTIDE SEQUENCE [LARGE SCALE GENOMIC DNA]</scope>
    <source>
        <strain evidence="2 3">DSM 22007</strain>
    </source>
</reference>
<keyword evidence="3" id="KW-1185">Reference proteome</keyword>
<keyword evidence="1" id="KW-1133">Transmembrane helix</keyword>
<dbReference type="RefSeq" id="WP_139246391.1">
    <property type="nucleotide sequence ID" value="NZ_FOEP01000003.1"/>
</dbReference>
<evidence type="ECO:0000313" key="3">
    <source>
        <dbReference type="Proteomes" id="UP000198634"/>
    </source>
</evidence>
<sequence>MTTGELLLGLGGVCLAGFSFLLGRIFSQSEAVLAEKRRVYEEFLTVCPMPNDAYKAWTPEREQERTEAFQSVYGKLMLYAAPAVTLAISLYLDLLNAADIELGPESEPLHPAFKEAAKAHNDIILEMRRDALGLSMFGYYGKSRLPANAYEEAKRKSL</sequence>
<dbReference type="EMBL" id="FOEP01000003">
    <property type="protein sequence ID" value="SEQ04056.1"/>
    <property type="molecule type" value="Genomic_DNA"/>
</dbReference>